<reference evidence="1" key="1">
    <citation type="submission" date="2015-06" db="UniProtKB">
        <authorList>
            <consortium name="EnsemblPlants"/>
        </authorList>
    </citation>
    <scope>IDENTIFICATION</scope>
</reference>
<dbReference type="EnsemblPlants" id="EMT13236">
    <property type="protein sequence ID" value="EMT13236"/>
    <property type="gene ID" value="F775_23430"/>
</dbReference>
<dbReference type="GO" id="GO:0016020">
    <property type="term" value="C:membrane"/>
    <property type="evidence" value="ECO:0007669"/>
    <property type="project" value="InterPro"/>
</dbReference>
<dbReference type="InterPro" id="IPR012392">
    <property type="entry name" value="3-ktacl-CoA_syn"/>
</dbReference>
<dbReference type="AlphaFoldDB" id="N1QXV9"/>
<protein>
    <submittedName>
        <fullName evidence="1">Uncharacterized protein</fullName>
    </submittedName>
</protein>
<organism evidence="1">
    <name type="scientific">Aegilops tauschii</name>
    <name type="common">Tausch's goatgrass</name>
    <name type="synonym">Aegilops squarrosa</name>
    <dbReference type="NCBI Taxonomy" id="37682"/>
    <lineage>
        <taxon>Eukaryota</taxon>
        <taxon>Viridiplantae</taxon>
        <taxon>Streptophyta</taxon>
        <taxon>Embryophyta</taxon>
        <taxon>Tracheophyta</taxon>
        <taxon>Spermatophyta</taxon>
        <taxon>Magnoliopsida</taxon>
        <taxon>Liliopsida</taxon>
        <taxon>Poales</taxon>
        <taxon>Poaceae</taxon>
        <taxon>BOP clade</taxon>
        <taxon>Pooideae</taxon>
        <taxon>Triticodae</taxon>
        <taxon>Triticeae</taxon>
        <taxon>Triticinae</taxon>
        <taxon>Aegilops</taxon>
    </lineage>
</organism>
<dbReference type="SUPFAM" id="SSF53901">
    <property type="entry name" value="Thiolase-like"/>
    <property type="match status" value="1"/>
</dbReference>
<dbReference type="GO" id="GO:0016747">
    <property type="term" value="F:acyltransferase activity, transferring groups other than amino-acyl groups"/>
    <property type="evidence" value="ECO:0007669"/>
    <property type="project" value="InterPro"/>
</dbReference>
<sequence length="77" mass="9282">MSDRLRFLTTIVLKKVFRTQVKAYLPDFNNVLEHFRIHAGGRGVPDELENSLKLNPWHIEPSRMTLYRFRQHLLSWF</sequence>
<accession>N1QXV9</accession>
<dbReference type="GO" id="GO:0006633">
    <property type="term" value="P:fatty acid biosynthetic process"/>
    <property type="evidence" value="ECO:0007669"/>
    <property type="project" value="InterPro"/>
</dbReference>
<dbReference type="InterPro" id="IPR016039">
    <property type="entry name" value="Thiolase-like"/>
</dbReference>
<dbReference type="Gene3D" id="3.40.47.10">
    <property type="match status" value="1"/>
</dbReference>
<dbReference type="PANTHER" id="PTHR31561">
    <property type="entry name" value="3-KETOACYL-COA SYNTHASE"/>
    <property type="match status" value="1"/>
</dbReference>
<evidence type="ECO:0000313" key="1">
    <source>
        <dbReference type="EnsemblPlants" id="EMT13236"/>
    </source>
</evidence>
<name>N1QXV9_AEGTA</name>
<proteinExistence type="predicted"/>